<dbReference type="Gene3D" id="3.60.21.10">
    <property type="match status" value="1"/>
</dbReference>
<protein>
    <submittedName>
        <fullName evidence="2">Diadenosine tetraphosphatase</fullName>
    </submittedName>
</protein>
<evidence type="ECO:0000259" key="1">
    <source>
        <dbReference type="Pfam" id="PF00149"/>
    </source>
</evidence>
<sequence length="288" mass="32163">MATTVIGDIHGEADLLRDLLSRIDSSDALIFVGDLIDRGHDNRGVIETVRPLVESGRAICLMGNHELNAVLFHTLNADGVPLRDRTEKRVARHEAFLRDYPIGDLATYDVIEWFASLPVFIDRPDLRVVHAQWDAAAIDRIRQAGDECGGLPSNWTDRWQFDSAFRDALFTLLNGAEHPIPDGQTVLDKSGQDRSSVRLSWWNGRIGSRLSDQIAGPTAHRMQFFDHPPTHMPDGLYPADTPPVVFGHYGFDDDQALRAPNVICVDHTRRAGGPLTAWRTDGTFIQVR</sequence>
<dbReference type="Proteomes" id="UP001161391">
    <property type="component" value="Unassembled WGS sequence"/>
</dbReference>
<dbReference type="EMBL" id="BSNK01000002">
    <property type="protein sequence ID" value="GLQ24323.1"/>
    <property type="molecule type" value="Genomic_DNA"/>
</dbReference>
<dbReference type="InterPro" id="IPR050126">
    <property type="entry name" value="Ap4A_hydrolase"/>
</dbReference>
<reference evidence="2" key="1">
    <citation type="journal article" date="2014" name="Int. J. Syst. Evol. Microbiol.">
        <title>Complete genome of a new Firmicutes species belonging to the dominant human colonic microbiota ('Ruminococcus bicirculans') reveals two chromosomes and a selective capacity to utilize plant glucans.</title>
        <authorList>
            <consortium name="NISC Comparative Sequencing Program"/>
            <person name="Wegmann U."/>
            <person name="Louis P."/>
            <person name="Goesmann A."/>
            <person name="Henrissat B."/>
            <person name="Duncan S.H."/>
            <person name="Flint H.J."/>
        </authorList>
    </citation>
    <scope>NUCLEOTIDE SEQUENCE</scope>
    <source>
        <strain evidence="2">NBRC 108219</strain>
    </source>
</reference>
<dbReference type="SUPFAM" id="SSF56300">
    <property type="entry name" value="Metallo-dependent phosphatases"/>
    <property type="match status" value="1"/>
</dbReference>
<dbReference type="InterPro" id="IPR029052">
    <property type="entry name" value="Metallo-depent_PP-like"/>
</dbReference>
<dbReference type="PANTHER" id="PTHR42850:SF7">
    <property type="entry name" value="BIS(5'-NUCLEOSYL)-TETRAPHOSPHATASE PRPE [ASYMMETRICAL]"/>
    <property type="match status" value="1"/>
</dbReference>
<name>A0ABQ5VBZ0_9PROT</name>
<dbReference type="InterPro" id="IPR004843">
    <property type="entry name" value="Calcineurin-like_PHP"/>
</dbReference>
<organism evidence="2 3">
    <name type="scientific">Algimonas ampicilliniresistens</name>
    <dbReference type="NCBI Taxonomy" id="1298735"/>
    <lineage>
        <taxon>Bacteria</taxon>
        <taxon>Pseudomonadati</taxon>
        <taxon>Pseudomonadota</taxon>
        <taxon>Alphaproteobacteria</taxon>
        <taxon>Maricaulales</taxon>
        <taxon>Robiginitomaculaceae</taxon>
        <taxon>Algimonas</taxon>
    </lineage>
</organism>
<dbReference type="Pfam" id="PF00149">
    <property type="entry name" value="Metallophos"/>
    <property type="match status" value="1"/>
</dbReference>
<keyword evidence="3" id="KW-1185">Reference proteome</keyword>
<dbReference type="RefSeq" id="WP_284390610.1">
    <property type="nucleotide sequence ID" value="NZ_BSNK01000002.1"/>
</dbReference>
<comment type="caution">
    <text evidence="2">The sequence shown here is derived from an EMBL/GenBank/DDBJ whole genome shotgun (WGS) entry which is preliminary data.</text>
</comment>
<dbReference type="PANTHER" id="PTHR42850">
    <property type="entry name" value="METALLOPHOSPHOESTERASE"/>
    <property type="match status" value="1"/>
</dbReference>
<reference evidence="2" key="2">
    <citation type="submission" date="2023-01" db="EMBL/GenBank/DDBJ databases">
        <title>Draft genome sequence of Algimonas ampicilliniresistens strain NBRC 108219.</title>
        <authorList>
            <person name="Sun Q."/>
            <person name="Mori K."/>
        </authorList>
    </citation>
    <scope>NUCLEOTIDE SEQUENCE</scope>
    <source>
        <strain evidence="2">NBRC 108219</strain>
    </source>
</reference>
<evidence type="ECO:0000313" key="3">
    <source>
        <dbReference type="Proteomes" id="UP001161391"/>
    </source>
</evidence>
<evidence type="ECO:0000313" key="2">
    <source>
        <dbReference type="EMBL" id="GLQ24323.1"/>
    </source>
</evidence>
<feature type="domain" description="Calcineurin-like phosphoesterase" evidence="1">
    <location>
        <begin position="3"/>
        <end position="121"/>
    </location>
</feature>
<proteinExistence type="predicted"/>
<gene>
    <name evidence="2" type="primary">apaH</name>
    <name evidence="2" type="ORF">GCM10007853_21970</name>
</gene>
<accession>A0ABQ5VBZ0</accession>